<accession>A0ACC1IQK5</accession>
<proteinExistence type="predicted"/>
<evidence type="ECO:0000313" key="2">
    <source>
        <dbReference type="Proteomes" id="UP001150581"/>
    </source>
</evidence>
<name>A0ACC1IQK5_9FUNG</name>
<organism evidence="1 2">
    <name type="scientific">Kickxella alabastrina</name>
    <dbReference type="NCBI Taxonomy" id="61397"/>
    <lineage>
        <taxon>Eukaryota</taxon>
        <taxon>Fungi</taxon>
        <taxon>Fungi incertae sedis</taxon>
        <taxon>Zoopagomycota</taxon>
        <taxon>Kickxellomycotina</taxon>
        <taxon>Kickxellomycetes</taxon>
        <taxon>Kickxellales</taxon>
        <taxon>Kickxellaceae</taxon>
        <taxon>Kickxella</taxon>
    </lineage>
</organism>
<dbReference type="Proteomes" id="UP001150581">
    <property type="component" value="Unassembled WGS sequence"/>
</dbReference>
<comment type="caution">
    <text evidence="1">The sequence shown here is derived from an EMBL/GenBank/DDBJ whole genome shotgun (WGS) entry which is preliminary data.</text>
</comment>
<reference evidence="1" key="1">
    <citation type="submission" date="2022-07" db="EMBL/GenBank/DDBJ databases">
        <title>Phylogenomic reconstructions and comparative analyses of Kickxellomycotina fungi.</title>
        <authorList>
            <person name="Reynolds N.K."/>
            <person name="Stajich J.E."/>
            <person name="Barry K."/>
            <person name="Grigoriev I.V."/>
            <person name="Crous P."/>
            <person name="Smith M.E."/>
        </authorList>
    </citation>
    <scope>NUCLEOTIDE SEQUENCE</scope>
    <source>
        <strain evidence="1">Benny 63K</strain>
    </source>
</reference>
<sequence>MVRHSKNNTASGVFTYAERQMVDYGTKSKRLGSDTKRRFDSCHLCLNTARSPMTCTKGHVSCKECVLNNILEQKQSIEQAKKEYALFMKREDGVKRGKRKEEDEREVQKYLKREVGLGSGKQSGSMKRATEQGESYEDQGQSEGGSESDGRKNLMIEDKSGDSVGGSNERRPVFALAKIKHKNEAESGIRPEAQEEEGKNAKPQLTSFWVPSMTPETKLSMADPSSRTVQCHASLPHSLKLKSLVAVQFRSDAKGNKLCPSCDKELLNSSKVDVLRPCGHALCHRCVGNFVEPTGVCFVCQVKVKAGDVIRLDSEGTGFSAAGGQMVATRYGSALQA</sequence>
<protein>
    <submittedName>
        <fullName evidence="1">Uncharacterized protein</fullName>
    </submittedName>
</protein>
<keyword evidence="2" id="KW-1185">Reference proteome</keyword>
<evidence type="ECO:0000313" key="1">
    <source>
        <dbReference type="EMBL" id="KAJ1898968.1"/>
    </source>
</evidence>
<dbReference type="EMBL" id="JANBPG010000193">
    <property type="protein sequence ID" value="KAJ1898968.1"/>
    <property type="molecule type" value="Genomic_DNA"/>
</dbReference>
<gene>
    <name evidence="1" type="ORF">LPJ66_002412</name>
</gene>